<dbReference type="SMART" id="SM00989">
    <property type="entry name" value="V4R"/>
    <property type="match status" value="1"/>
</dbReference>
<dbReference type="RefSeq" id="WP_091587983.1">
    <property type="nucleotide sequence ID" value="NZ_FNDU01000022.1"/>
</dbReference>
<dbReference type="PANTHER" id="PTHR33744">
    <property type="entry name" value="CARBOHYDRATE DIACID REGULATOR"/>
    <property type="match status" value="1"/>
</dbReference>
<dbReference type="Gene3D" id="3.30.1380.20">
    <property type="entry name" value="Trafficking protein particle complex subunit 3"/>
    <property type="match status" value="1"/>
</dbReference>
<dbReference type="InterPro" id="IPR004096">
    <property type="entry name" value="V4R"/>
</dbReference>
<evidence type="ECO:0000259" key="2">
    <source>
        <dbReference type="SMART" id="SM00989"/>
    </source>
</evidence>
<accession>A0A1G8QTL4</accession>
<evidence type="ECO:0000256" key="1">
    <source>
        <dbReference type="ARBA" id="ARBA00006754"/>
    </source>
</evidence>
<dbReference type="OrthoDB" id="154713at2"/>
<dbReference type="InterPro" id="IPR041522">
    <property type="entry name" value="CdaR_GGDEF"/>
</dbReference>
<dbReference type="InterPro" id="IPR024096">
    <property type="entry name" value="NO_sig/Golgi_transp_ligand-bd"/>
</dbReference>
<gene>
    <name evidence="3" type="ORF">SAMN05216352_1224</name>
</gene>
<dbReference type="InterPro" id="IPR051448">
    <property type="entry name" value="CdaR-like_regulators"/>
</dbReference>
<dbReference type="InterPro" id="IPR042070">
    <property type="entry name" value="PucR_C-HTH_sf"/>
</dbReference>
<dbReference type="InterPro" id="IPR025736">
    <property type="entry name" value="PucR_C-HTH_dom"/>
</dbReference>
<protein>
    <submittedName>
        <fullName evidence="3">PucR C-terminal helix-turn-helix domain-containing protein</fullName>
    </submittedName>
</protein>
<evidence type="ECO:0000313" key="4">
    <source>
        <dbReference type="Proteomes" id="UP000199017"/>
    </source>
</evidence>
<dbReference type="Pfam" id="PF02830">
    <property type="entry name" value="V4R"/>
    <property type="match status" value="1"/>
</dbReference>
<dbReference type="Proteomes" id="UP000199017">
    <property type="component" value="Unassembled WGS sequence"/>
</dbReference>
<proteinExistence type="inferred from homology"/>
<dbReference type="EMBL" id="FNDU01000022">
    <property type="protein sequence ID" value="SDJ07953.1"/>
    <property type="molecule type" value="Genomic_DNA"/>
</dbReference>
<dbReference type="SUPFAM" id="SSF111126">
    <property type="entry name" value="Ligand-binding domain in the NO signalling and Golgi transport"/>
    <property type="match status" value="1"/>
</dbReference>
<organism evidence="3 4">
    <name type="scientific">Alteribacillus bidgolensis</name>
    <dbReference type="NCBI Taxonomy" id="930129"/>
    <lineage>
        <taxon>Bacteria</taxon>
        <taxon>Bacillati</taxon>
        <taxon>Bacillota</taxon>
        <taxon>Bacilli</taxon>
        <taxon>Bacillales</taxon>
        <taxon>Bacillaceae</taxon>
        <taxon>Alteribacillus</taxon>
    </lineage>
</organism>
<keyword evidence="4" id="KW-1185">Reference proteome</keyword>
<dbReference type="Pfam" id="PF17853">
    <property type="entry name" value="GGDEF_2"/>
    <property type="match status" value="1"/>
</dbReference>
<dbReference type="AlphaFoldDB" id="A0A1G8QTL4"/>
<evidence type="ECO:0000313" key="3">
    <source>
        <dbReference type="EMBL" id="SDJ07953.1"/>
    </source>
</evidence>
<reference evidence="3 4" key="1">
    <citation type="submission" date="2016-10" db="EMBL/GenBank/DDBJ databases">
        <authorList>
            <person name="de Groot N.N."/>
        </authorList>
    </citation>
    <scope>NUCLEOTIDE SEQUENCE [LARGE SCALE GENOMIC DNA]</scope>
    <source>
        <strain evidence="4">P4B,CCM 7963,CECT 7998,DSM 25260,IBRC-M 10614,KCTC 13821</strain>
    </source>
</reference>
<dbReference type="PANTHER" id="PTHR33744:SF1">
    <property type="entry name" value="DNA-BINDING TRANSCRIPTIONAL ACTIVATOR ADER"/>
    <property type="match status" value="1"/>
</dbReference>
<comment type="similarity">
    <text evidence="1">Belongs to the CdaR family.</text>
</comment>
<name>A0A1G8QTL4_9BACI</name>
<feature type="domain" description="4-vinyl reductase 4VR" evidence="2">
    <location>
        <begin position="118"/>
        <end position="180"/>
    </location>
</feature>
<dbReference type="Pfam" id="PF06505">
    <property type="entry name" value="XylR_N"/>
    <property type="match status" value="1"/>
</dbReference>
<dbReference type="InterPro" id="IPR010523">
    <property type="entry name" value="XylR_N"/>
</dbReference>
<dbReference type="Pfam" id="PF13556">
    <property type="entry name" value="HTH_30"/>
    <property type="match status" value="1"/>
</dbReference>
<dbReference type="Gene3D" id="1.10.10.2840">
    <property type="entry name" value="PucR C-terminal helix-turn-helix domain"/>
    <property type="match status" value="1"/>
</dbReference>
<sequence length="623" mass="71239">MAFHQNVFDSLSEKDGKIYLDGERMILTSSSVFGTLRKDLMENIGENRVKGFLIRYGWNLGANDAKKVLKKNFSSIEEILKQGPILHMMKGYTKVKTSSLDIKYNSDGTVDGVHVEGAWTDSYEAEEHLRQFGIAEDSVCHTLIGYASGYYSEICQHTVLFKEVSCKGTGDRSCYYIGKTLSNWGEEIEKEVEYYKNATIVKELESTYEKLLEERNNLSKTFAVHKRVTEELTSGNDLQSIADVVFEETEIPITIQDLKFQLLAFAGLPPERYEELELDFKSKFEQEFNNHGYFSITKRVSSPSHHRIITPIILEKKRVGYCSFIYGNQDKEAFEVDQMILERTATVCSLYMLNEKNAFEATERMKGHFLEQILNGDLLSKKEILKRGSYVNINLERPYYIAVLKYNNKYESSKNELLFHEELMEAVLQYFKKRTNILIGQRSGNIILLIQIDSLDKDVAPLCKHLMHSLEDNFPGRTFKAGISTLAQQIQQASEHYDEAVTSLQMATSSNSLIQFEDLGVVGIMIHSKNKESVKQKAKQLLGTLYEDKVNHADFIKTLYVFLSNGGNLEKSMEELALSMSGLRYRIRKLEKMLGQDLRDPASGYQLLLTLQVLISEGEIKIE</sequence>
<dbReference type="STRING" id="930129.SAMN05216352_1224"/>